<evidence type="ECO:0000313" key="4">
    <source>
        <dbReference type="RefSeq" id="XP_018518189.2"/>
    </source>
</evidence>
<dbReference type="AlphaFoldDB" id="A0AAJ7LC42"/>
<feature type="compositionally biased region" description="Basic and acidic residues" evidence="1">
    <location>
        <begin position="115"/>
        <end position="135"/>
    </location>
</feature>
<protein>
    <submittedName>
        <fullName evidence="4">Parathymosin</fullName>
    </submittedName>
</protein>
<evidence type="ECO:0000256" key="1">
    <source>
        <dbReference type="SAM" id="MobiDB-lite"/>
    </source>
</evidence>
<feature type="chain" id="PRO_5042478335" evidence="2">
    <location>
        <begin position="19"/>
        <end position="135"/>
    </location>
</feature>
<evidence type="ECO:0000256" key="2">
    <source>
        <dbReference type="SAM" id="SignalP"/>
    </source>
</evidence>
<feature type="compositionally biased region" description="Basic and acidic residues" evidence="1">
    <location>
        <begin position="69"/>
        <end position="89"/>
    </location>
</feature>
<keyword evidence="2" id="KW-0732">Signal</keyword>
<feature type="compositionally biased region" description="Acidic residues" evidence="1">
    <location>
        <begin position="95"/>
        <end position="114"/>
    </location>
</feature>
<reference evidence="4" key="1">
    <citation type="submission" date="2025-08" db="UniProtKB">
        <authorList>
            <consortium name="RefSeq"/>
        </authorList>
    </citation>
    <scope>IDENTIFICATION</scope>
    <source>
        <tissue evidence="4">Brain</tissue>
    </source>
</reference>
<proteinExistence type="predicted"/>
<dbReference type="Proteomes" id="UP000694890">
    <property type="component" value="Linkage group LG21"/>
</dbReference>
<gene>
    <name evidence="4" type="primary">LOC108874209</name>
</gene>
<feature type="region of interest" description="Disordered" evidence="1">
    <location>
        <begin position="69"/>
        <end position="135"/>
    </location>
</feature>
<sequence length="135" mass="15771">MGILITAVLLWAAVGVGSRPVTSPLNDAKVECIIQETLNEDGSQHECVPKLTEELDEVQRHQGLLRELQKLADDEREREHEDEREKDYEYNLANDESDFEQRDEEEEKEEEKDEADTVKKTEEEKEEGETTRKRR</sequence>
<dbReference type="GeneID" id="108874209"/>
<accession>A0AAJ7LC42</accession>
<name>A0AAJ7LC42_LATCA</name>
<feature type="signal peptide" evidence="2">
    <location>
        <begin position="1"/>
        <end position="18"/>
    </location>
</feature>
<organism evidence="3 4">
    <name type="scientific">Lates calcarifer</name>
    <name type="common">Barramundi</name>
    <name type="synonym">Holocentrus calcarifer</name>
    <dbReference type="NCBI Taxonomy" id="8187"/>
    <lineage>
        <taxon>Eukaryota</taxon>
        <taxon>Metazoa</taxon>
        <taxon>Chordata</taxon>
        <taxon>Craniata</taxon>
        <taxon>Vertebrata</taxon>
        <taxon>Euteleostomi</taxon>
        <taxon>Actinopterygii</taxon>
        <taxon>Neopterygii</taxon>
        <taxon>Teleostei</taxon>
        <taxon>Neoteleostei</taxon>
        <taxon>Acanthomorphata</taxon>
        <taxon>Carangaria</taxon>
        <taxon>Carangaria incertae sedis</taxon>
        <taxon>Centropomidae</taxon>
        <taxon>Lates</taxon>
    </lineage>
</organism>
<dbReference type="RefSeq" id="XP_018518189.2">
    <property type="nucleotide sequence ID" value="XM_018662673.2"/>
</dbReference>
<dbReference type="KEGG" id="lcf:108874209"/>
<evidence type="ECO:0000313" key="3">
    <source>
        <dbReference type="Proteomes" id="UP000694890"/>
    </source>
</evidence>